<feature type="domain" description="Voltage-dependent calcium channel alpha-2/delta subunit conserved region" evidence="1">
    <location>
        <begin position="28"/>
        <end position="185"/>
    </location>
</feature>
<dbReference type="GO" id="GO:0005891">
    <property type="term" value="C:voltage-gated calcium channel complex"/>
    <property type="evidence" value="ECO:0007669"/>
    <property type="project" value="TreeGrafter"/>
</dbReference>
<sequence>QDYLNPTNSEDSSSESQDLHFSDLHNRAIDEVWYKRAVDQHYFDHDSFVYAVPFDNGSQYRNDMLVTASHAIFLNSSWSDRENGAPAAVVGFQFLHSAFHSLFINITYNCPIALCKTTCAQEEIDCFVLDSNAYIMISENKNHTGKFFGEVNGFVMEKLVQENVYQRVHMFDYQAVCFRQISEENNRSIKLYNPLHYLGWAFHWFWGNVFWLLVQMNFH</sequence>
<protein>
    <recommendedName>
        <fullName evidence="1">Voltage-dependent calcium channel alpha-2/delta subunit conserved region domain-containing protein</fullName>
    </recommendedName>
</protein>
<dbReference type="InterPro" id="IPR013680">
    <property type="entry name" value="VDCC_a2/dsu"/>
</dbReference>
<proteinExistence type="predicted"/>
<name>A0A1B6DLA6_9HEMI</name>
<dbReference type="InterPro" id="IPR051173">
    <property type="entry name" value="Ca_channel_alpha-2/delta"/>
</dbReference>
<dbReference type="PANTHER" id="PTHR10166:SF63">
    <property type="entry name" value="STRAIGHTJACKET, ISOFORM C"/>
    <property type="match status" value="1"/>
</dbReference>
<evidence type="ECO:0000259" key="1">
    <source>
        <dbReference type="Pfam" id="PF08473"/>
    </source>
</evidence>
<dbReference type="GO" id="GO:0005245">
    <property type="term" value="F:voltage-gated calcium channel activity"/>
    <property type="evidence" value="ECO:0007669"/>
    <property type="project" value="TreeGrafter"/>
</dbReference>
<evidence type="ECO:0000313" key="2">
    <source>
        <dbReference type="EMBL" id="JAS26469.1"/>
    </source>
</evidence>
<organism evidence="2">
    <name type="scientific">Clastoptera arizonana</name>
    <name type="common">Arizona spittle bug</name>
    <dbReference type="NCBI Taxonomy" id="38151"/>
    <lineage>
        <taxon>Eukaryota</taxon>
        <taxon>Metazoa</taxon>
        <taxon>Ecdysozoa</taxon>
        <taxon>Arthropoda</taxon>
        <taxon>Hexapoda</taxon>
        <taxon>Insecta</taxon>
        <taxon>Pterygota</taxon>
        <taxon>Neoptera</taxon>
        <taxon>Paraneoptera</taxon>
        <taxon>Hemiptera</taxon>
        <taxon>Auchenorrhyncha</taxon>
        <taxon>Cercopoidea</taxon>
        <taxon>Clastopteridae</taxon>
        <taxon>Clastoptera</taxon>
    </lineage>
</organism>
<accession>A0A1B6DLA6</accession>
<gene>
    <name evidence="2" type="ORF">g.37307</name>
</gene>
<feature type="non-terminal residue" evidence="2">
    <location>
        <position position="219"/>
    </location>
</feature>
<dbReference type="AlphaFoldDB" id="A0A1B6DLA6"/>
<dbReference type="EMBL" id="GEDC01010829">
    <property type="protein sequence ID" value="JAS26469.1"/>
    <property type="molecule type" value="Transcribed_RNA"/>
</dbReference>
<dbReference type="PANTHER" id="PTHR10166">
    <property type="entry name" value="VOLTAGE-DEPENDENT CALCIUM CHANNEL SUBUNIT ALPHA-2/DELTA-RELATED"/>
    <property type="match status" value="1"/>
</dbReference>
<reference evidence="2" key="1">
    <citation type="submission" date="2015-12" db="EMBL/GenBank/DDBJ databases">
        <title>De novo transcriptome assembly of four potential Pierce s Disease insect vectors from Arizona vineyards.</title>
        <authorList>
            <person name="Tassone E.E."/>
        </authorList>
    </citation>
    <scope>NUCLEOTIDE SEQUENCE</scope>
</reference>
<feature type="non-terminal residue" evidence="2">
    <location>
        <position position="1"/>
    </location>
</feature>
<dbReference type="Pfam" id="PF08473">
    <property type="entry name" value="VGCC_alpha2"/>
    <property type="match status" value="1"/>
</dbReference>